<protein>
    <submittedName>
        <fullName evidence="2">Uncharacterized protein</fullName>
    </submittedName>
</protein>
<proteinExistence type="predicted"/>
<organism evidence="2 3">
    <name type="scientific">Promicromonospora sukumoe</name>
    <dbReference type="NCBI Taxonomy" id="88382"/>
    <lineage>
        <taxon>Bacteria</taxon>
        <taxon>Bacillati</taxon>
        <taxon>Actinomycetota</taxon>
        <taxon>Actinomycetes</taxon>
        <taxon>Micrococcales</taxon>
        <taxon>Promicromonosporaceae</taxon>
        <taxon>Promicromonospora</taxon>
    </lineage>
</organism>
<evidence type="ECO:0000313" key="2">
    <source>
        <dbReference type="EMBL" id="MBA8806112.1"/>
    </source>
</evidence>
<feature type="compositionally biased region" description="Low complexity" evidence="1">
    <location>
        <begin position="10"/>
        <end position="21"/>
    </location>
</feature>
<gene>
    <name evidence="2" type="ORF">FHX71_000054</name>
</gene>
<evidence type="ECO:0000256" key="1">
    <source>
        <dbReference type="SAM" id="MobiDB-lite"/>
    </source>
</evidence>
<evidence type="ECO:0000313" key="3">
    <source>
        <dbReference type="Proteomes" id="UP000540568"/>
    </source>
</evidence>
<feature type="region of interest" description="Disordered" evidence="1">
    <location>
        <begin position="1"/>
        <end position="35"/>
    </location>
</feature>
<accession>A0A7W3PC34</accession>
<reference evidence="2 3" key="1">
    <citation type="submission" date="2020-07" db="EMBL/GenBank/DDBJ databases">
        <title>Sequencing the genomes of 1000 actinobacteria strains.</title>
        <authorList>
            <person name="Klenk H.-P."/>
        </authorList>
    </citation>
    <scope>NUCLEOTIDE SEQUENCE [LARGE SCALE GENOMIC DNA]</scope>
    <source>
        <strain evidence="2 3">DSM 44121</strain>
    </source>
</reference>
<dbReference type="Proteomes" id="UP000540568">
    <property type="component" value="Unassembled WGS sequence"/>
</dbReference>
<sequence length="35" mass="3397">MPDDDEARHAAPAPVAGLAAPGSTTAAHGTTPERG</sequence>
<dbReference type="AlphaFoldDB" id="A0A7W3PC34"/>
<keyword evidence="3" id="KW-1185">Reference proteome</keyword>
<name>A0A7W3PC34_9MICO</name>
<comment type="caution">
    <text evidence="2">The sequence shown here is derived from an EMBL/GenBank/DDBJ whole genome shotgun (WGS) entry which is preliminary data.</text>
</comment>
<dbReference type="EMBL" id="JACGWV010000001">
    <property type="protein sequence ID" value="MBA8806112.1"/>
    <property type="molecule type" value="Genomic_DNA"/>
</dbReference>